<protein>
    <submittedName>
        <fullName evidence="8">Transcription initiation factor TFIID component TAF4</fullName>
    </submittedName>
</protein>
<organism evidence="8 9">
    <name type="scientific">Corchorus olitorius</name>
    <dbReference type="NCBI Taxonomy" id="93759"/>
    <lineage>
        <taxon>Eukaryota</taxon>
        <taxon>Viridiplantae</taxon>
        <taxon>Streptophyta</taxon>
        <taxon>Embryophyta</taxon>
        <taxon>Tracheophyta</taxon>
        <taxon>Spermatophyta</taxon>
        <taxon>Magnoliopsida</taxon>
        <taxon>eudicotyledons</taxon>
        <taxon>Gunneridae</taxon>
        <taxon>Pentapetalae</taxon>
        <taxon>rosids</taxon>
        <taxon>malvids</taxon>
        <taxon>Malvales</taxon>
        <taxon>Malvaceae</taxon>
        <taxon>Grewioideae</taxon>
        <taxon>Apeibeae</taxon>
        <taxon>Corchorus</taxon>
    </lineage>
</organism>
<dbReference type="GO" id="GO:0005669">
    <property type="term" value="C:transcription factor TFIID complex"/>
    <property type="evidence" value="ECO:0007669"/>
    <property type="project" value="InterPro"/>
</dbReference>
<keyword evidence="3" id="KW-0805">Transcription regulation</keyword>
<dbReference type="GO" id="GO:0016251">
    <property type="term" value="F:RNA polymerase II general transcription initiation factor activity"/>
    <property type="evidence" value="ECO:0007669"/>
    <property type="project" value="TreeGrafter"/>
</dbReference>
<evidence type="ECO:0000259" key="7">
    <source>
        <dbReference type="Pfam" id="PF05236"/>
    </source>
</evidence>
<dbReference type="STRING" id="93759.A0A1R3JZT7"/>
<dbReference type="InterPro" id="IPR045144">
    <property type="entry name" value="TAF4"/>
</dbReference>
<evidence type="ECO:0000256" key="6">
    <source>
        <dbReference type="SAM" id="MobiDB-lite"/>
    </source>
</evidence>
<proteinExistence type="inferred from homology"/>
<dbReference type="AlphaFoldDB" id="A0A1R3JZT7"/>
<feature type="region of interest" description="Disordered" evidence="6">
    <location>
        <begin position="235"/>
        <end position="270"/>
    </location>
</feature>
<evidence type="ECO:0000256" key="5">
    <source>
        <dbReference type="ARBA" id="ARBA00023242"/>
    </source>
</evidence>
<dbReference type="PANTHER" id="PTHR15138">
    <property type="entry name" value="TRANSCRIPTION INITIATION FACTOR TFIID SUBUNIT 4"/>
    <property type="match status" value="1"/>
</dbReference>
<evidence type="ECO:0000256" key="1">
    <source>
        <dbReference type="ARBA" id="ARBA00004123"/>
    </source>
</evidence>
<dbReference type="PANTHER" id="PTHR15138:SF14">
    <property type="entry name" value="TRANSCRIPTION INITIATION FACTOR TFIID SUBUNIT 4"/>
    <property type="match status" value="1"/>
</dbReference>
<dbReference type="GO" id="GO:0003677">
    <property type="term" value="F:DNA binding"/>
    <property type="evidence" value="ECO:0007669"/>
    <property type="project" value="TreeGrafter"/>
</dbReference>
<feature type="region of interest" description="Disordered" evidence="6">
    <location>
        <begin position="1"/>
        <end position="196"/>
    </location>
</feature>
<keyword evidence="4" id="KW-0804">Transcription</keyword>
<evidence type="ECO:0000313" key="9">
    <source>
        <dbReference type="Proteomes" id="UP000187203"/>
    </source>
</evidence>
<evidence type="ECO:0000313" key="8">
    <source>
        <dbReference type="EMBL" id="OMP00342.1"/>
    </source>
</evidence>
<accession>A0A1R3JZT7</accession>
<comment type="similarity">
    <text evidence="2">Belongs to the TAF4 family.</text>
</comment>
<feature type="compositionally biased region" description="Low complexity" evidence="6">
    <location>
        <begin position="12"/>
        <end position="21"/>
    </location>
</feature>
<evidence type="ECO:0000256" key="4">
    <source>
        <dbReference type="ARBA" id="ARBA00023163"/>
    </source>
</evidence>
<feature type="compositionally biased region" description="Basic residues" evidence="6">
    <location>
        <begin position="153"/>
        <end position="169"/>
    </location>
</feature>
<keyword evidence="9" id="KW-1185">Reference proteome</keyword>
<reference evidence="9" key="1">
    <citation type="submission" date="2013-09" db="EMBL/GenBank/DDBJ databases">
        <title>Corchorus olitorius genome sequencing.</title>
        <authorList>
            <person name="Alam M."/>
            <person name="Haque M.S."/>
            <person name="Islam M.S."/>
            <person name="Emdad E.M."/>
            <person name="Islam M.M."/>
            <person name="Ahmed B."/>
            <person name="Halim A."/>
            <person name="Hossen Q.M.M."/>
            <person name="Hossain M.Z."/>
            <person name="Ahmed R."/>
            <person name="Khan M.M."/>
            <person name="Islam R."/>
            <person name="Rashid M.M."/>
            <person name="Khan S.A."/>
            <person name="Rahman M.S."/>
            <person name="Alam M."/>
            <person name="Yahiya A.S."/>
            <person name="Khan M.S."/>
            <person name="Azam M.S."/>
            <person name="Haque T."/>
            <person name="Lashkar M.Z.H."/>
            <person name="Akhand A.I."/>
            <person name="Morshed G."/>
            <person name="Roy S."/>
            <person name="Uddin K.S."/>
            <person name="Rabeya T."/>
            <person name="Hossain A.S."/>
            <person name="Chowdhury A."/>
            <person name="Snigdha A.R."/>
            <person name="Mortoza M.S."/>
            <person name="Matin S.A."/>
            <person name="Hoque S.M.E."/>
            <person name="Islam M.K."/>
            <person name="Roy D.K."/>
            <person name="Haider R."/>
            <person name="Moosa M.M."/>
            <person name="Elias S.M."/>
            <person name="Hasan A.M."/>
            <person name="Jahan S."/>
            <person name="Shafiuddin M."/>
            <person name="Mahmood N."/>
            <person name="Shommy N.S."/>
        </authorList>
    </citation>
    <scope>NUCLEOTIDE SEQUENCE [LARGE SCALE GENOMIC DNA]</scope>
    <source>
        <strain evidence="9">cv. O-4</strain>
    </source>
</reference>
<feature type="compositionally biased region" description="Polar residues" evidence="6">
    <location>
        <begin position="22"/>
        <end position="84"/>
    </location>
</feature>
<name>A0A1R3JZT7_9ROSI</name>
<dbReference type="Pfam" id="PF05236">
    <property type="entry name" value="TAF4"/>
    <property type="match status" value="1"/>
</dbReference>
<dbReference type="OrthoDB" id="21060at2759"/>
<dbReference type="GO" id="GO:0006367">
    <property type="term" value="P:transcription initiation at RNA polymerase II promoter"/>
    <property type="evidence" value="ECO:0007669"/>
    <property type="project" value="TreeGrafter"/>
</dbReference>
<sequence length="339" mass="37277">MDHKSDSHTGVQQSQISSSSSRAMNQEGDCSSISGQLQALNKQQKIPFTSHSAADVNSSGSTLKSQPHDSQMTSGPNCQEQNSVDDPIKKHRYIVPDNCQVYKMEDYKKQSKSHSSTPQVEHMMPMNPVSPSLSPQLSSQNSSDNSPAGVKARTPRKRRPADQKKRQKKSLQALGSSPPLPSKKQKVSGDFSDQSTPLLNDIVNLQRADAEKPMHLKHITSDIGHQIKRLNSEAKEEWEKNHVEDEKVQTLDEPEGTGVHGEKDKNEGQENAVKMRTAAAANVAVRAAVGGEDVLSKWKLMAEQARNKRDEGTSRKDNPETEKRGPLNPPISGKLDIIA</sequence>
<feature type="compositionally biased region" description="Basic and acidic residues" evidence="6">
    <location>
        <begin position="235"/>
        <end position="250"/>
    </location>
</feature>
<comment type="caution">
    <text evidence="8">The sequence shown here is derived from an EMBL/GenBank/DDBJ whole genome shotgun (WGS) entry which is preliminary data.</text>
</comment>
<feature type="domain" description="Transcription initiation factor TFIID component TAF4 C-terminal" evidence="7">
    <location>
        <begin position="206"/>
        <end position="319"/>
    </location>
</feature>
<keyword evidence="5" id="KW-0539">Nucleus</keyword>
<gene>
    <name evidence="8" type="ORF">COLO4_12766</name>
</gene>
<feature type="region of interest" description="Disordered" evidence="6">
    <location>
        <begin position="304"/>
        <end position="339"/>
    </location>
</feature>
<dbReference type="InterPro" id="IPR007900">
    <property type="entry name" value="TAF4_C"/>
</dbReference>
<dbReference type="EMBL" id="AWUE01014944">
    <property type="protein sequence ID" value="OMP00342.1"/>
    <property type="molecule type" value="Genomic_DNA"/>
</dbReference>
<evidence type="ECO:0000256" key="3">
    <source>
        <dbReference type="ARBA" id="ARBA00023015"/>
    </source>
</evidence>
<feature type="compositionally biased region" description="Basic and acidic residues" evidence="6">
    <location>
        <begin position="305"/>
        <end position="325"/>
    </location>
</feature>
<evidence type="ECO:0000256" key="2">
    <source>
        <dbReference type="ARBA" id="ARBA00006178"/>
    </source>
</evidence>
<feature type="compositionally biased region" description="Low complexity" evidence="6">
    <location>
        <begin position="130"/>
        <end position="146"/>
    </location>
</feature>
<comment type="subcellular location">
    <subcellularLocation>
        <location evidence="1">Nucleus</location>
    </subcellularLocation>
</comment>
<dbReference type="Proteomes" id="UP000187203">
    <property type="component" value="Unassembled WGS sequence"/>
</dbReference>